<dbReference type="EMBL" id="AXCW01000110">
    <property type="protein sequence ID" value="EYR63261.1"/>
    <property type="molecule type" value="Genomic_DNA"/>
</dbReference>
<evidence type="ECO:0000256" key="1">
    <source>
        <dbReference type="SAM" id="MobiDB-lite"/>
    </source>
</evidence>
<evidence type="ECO:0000259" key="2">
    <source>
        <dbReference type="Pfam" id="PF12307"/>
    </source>
</evidence>
<dbReference type="InterPro" id="IPR027417">
    <property type="entry name" value="P-loop_NTPase"/>
</dbReference>
<dbReference type="Pfam" id="PF12307">
    <property type="entry name" value="DUF3631"/>
    <property type="match status" value="1"/>
</dbReference>
<proteinExistence type="predicted"/>
<reference evidence="3 4" key="1">
    <citation type="submission" date="2014-01" db="EMBL/GenBank/DDBJ databases">
        <title>Actinotalea ferrariae CF5-4.</title>
        <authorList>
            <person name="Chen F."/>
            <person name="Li Y."/>
            <person name="Wang G."/>
        </authorList>
    </citation>
    <scope>NUCLEOTIDE SEQUENCE [LARGE SCALE GENOMIC DNA]</scope>
    <source>
        <strain evidence="3 4">CF5-4</strain>
    </source>
</reference>
<gene>
    <name evidence="3" type="ORF">N866_01810</name>
</gene>
<dbReference type="Proteomes" id="UP000019753">
    <property type="component" value="Unassembled WGS sequence"/>
</dbReference>
<dbReference type="InterPro" id="IPR022081">
    <property type="entry name" value="DUF3631"/>
</dbReference>
<comment type="caution">
    <text evidence="3">The sequence shown here is derived from an EMBL/GenBank/DDBJ whole genome shotgun (WGS) entry which is preliminary data.</text>
</comment>
<dbReference type="SUPFAM" id="SSF52540">
    <property type="entry name" value="P-loop containing nucleoside triphosphate hydrolases"/>
    <property type="match status" value="1"/>
</dbReference>
<protein>
    <recommendedName>
        <fullName evidence="2">DUF3631 domain-containing protein</fullName>
    </recommendedName>
</protein>
<dbReference type="AlphaFoldDB" id="A0A021VQ35"/>
<sequence length="414" mass="45594">MARARGERMSDYLAVEDPPFDPWPVGSTGSVGSVGSDPGVLNRVREWLGRFILTVDDADLDLLTLWAAHTHLCDVLYTTPRLVLDSPVPGAGKTTTCEHLQRLCRRPLQAASLSSPAMLARLLDKELRTILIDEVDRNLDPKRPGVEDLIAIINAGYKRGATRPVLVPGPKGDWDVKEMPTFSPVVLAGNAPNLPEDTRSRTIRVLLLPDLEGRVETSDWEEIEADAMDLGEALSQWADETRETVRATRPELPPGCVGRTKERWNPLRRVAEAAGGHWPDVADDLIRRDLIAAQMDREDGMVTSPPAVTLLRDIAELWPEATAFVPTAALVADLVMRHPRMWGPESAYGKALTAQRMGRMLAQGFKVHSGRQGDGPRGYYRQALSPVWRRMGITPPDEPTELTKPAEPTAGGAW</sequence>
<feature type="region of interest" description="Disordered" evidence="1">
    <location>
        <begin position="390"/>
        <end position="414"/>
    </location>
</feature>
<evidence type="ECO:0000313" key="4">
    <source>
        <dbReference type="Proteomes" id="UP000019753"/>
    </source>
</evidence>
<accession>A0A021VQ35</accession>
<name>A0A021VQ35_9CELL</name>
<keyword evidence="4" id="KW-1185">Reference proteome</keyword>
<feature type="domain" description="DUF3631" evidence="2">
    <location>
        <begin position="223"/>
        <end position="390"/>
    </location>
</feature>
<evidence type="ECO:0000313" key="3">
    <source>
        <dbReference type="EMBL" id="EYR63261.1"/>
    </source>
</evidence>
<organism evidence="3 4">
    <name type="scientific">Actinotalea ferrariae CF5-4</name>
    <dbReference type="NCBI Taxonomy" id="948458"/>
    <lineage>
        <taxon>Bacteria</taxon>
        <taxon>Bacillati</taxon>
        <taxon>Actinomycetota</taxon>
        <taxon>Actinomycetes</taxon>
        <taxon>Micrococcales</taxon>
        <taxon>Cellulomonadaceae</taxon>
        <taxon>Actinotalea</taxon>
    </lineage>
</organism>